<gene>
    <name evidence="2" type="ORF">BamIOP4010DRAFT_5577</name>
</gene>
<comment type="caution">
    <text evidence="2">The sequence shown here is derived from an EMBL/GenBank/DDBJ whole genome shotgun (WGS) entry which is preliminary data.</text>
</comment>
<evidence type="ECO:0000256" key="1">
    <source>
        <dbReference type="SAM" id="Phobius"/>
    </source>
</evidence>
<dbReference type="PATRIC" id="fig|396596.7.peg.1737"/>
<dbReference type="EMBL" id="ABLC01000228">
    <property type="protein sequence ID" value="EDT00923.1"/>
    <property type="molecule type" value="Genomic_DNA"/>
</dbReference>
<organism evidence="2 3">
    <name type="scientific">Burkholderia ambifaria IOP40-10</name>
    <dbReference type="NCBI Taxonomy" id="396596"/>
    <lineage>
        <taxon>Bacteria</taxon>
        <taxon>Pseudomonadati</taxon>
        <taxon>Pseudomonadota</taxon>
        <taxon>Betaproteobacteria</taxon>
        <taxon>Burkholderiales</taxon>
        <taxon>Burkholderiaceae</taxon>
        <taxon>Burkholderia</taxon>
        <taxon>Burkholderia cepacia complex</taxon>
    </lineage>
</organism>
<proteinExistence type="predicted"/>
<dbReference type="AlphaFoldDB" id="B1FNG6"/>
<evidence type="ECO:0000313" key="2">
    <source>
        <dbReference type="EMBL" id="EDT00923.1"/>
    </source>
</evidence>
<dbReference type="Proteomes" id="UP000005463">
    <property type="component" value="Unassembled WGS sequence"/>
</dbReference>
<feature type="transmembrane region" description="Helical" evidence="1">
    <location>
        <begin position="12"/>
        <end position="31"/>
    </location>
</feature>
<evidence type="ECO:0000313" key="3">
    <source>
        <dbReference type="Proteomes" id="UP000005463"/>
    </source>
</evidence>
<sequence>MAGALGFRYIGFWALLAPAGALAALALMSGAHDPAPAVRS</sequence>
<protein>
    <submittedName>
        <fullName evidence="2">Uncharacterized protein</fullName>
    </submittedName>
</protein>
<reference evidence="2 3" key="1">
    <citation type="submission" date="2008-03" db="EMBL/GenBank/DDBJ databases">
        <title>Sequencing of the draft genome and assembly of Burkholderia ambifaria IOP40-10.</title>
        <authorList>
            <consortium name="US DOE Joint Genome Institute (JGI-PGF)"/>
            <person name="Copeland A."/>
            <person name="Lucas S."/>
            <person name="Lapidus A."/>
            <person name="Glavina del Rio T."/>
            <person name="Dalin E."/>
            <person name="Tice H."/>
            <person name="Bruce D."/>
            <person name="Goodwin L."/>
            <person name="Pitluck S."/>
            <person name="Larimer F."/>
            <person name="Land M.L."/>
            <person name="Hauser L."/>
            <person name="Tiedje J."/>
            <person name="Richardson P."/>
        </authorList>
    </citation>
    <scope>NUCLEOTIDE SEQUENCE [LARGE SCALE GENOMIC DNA]</scope>
    <source>
        <strain evidence="2 3">IOP40-10</strain>
    </source>
</reference>
<name>B1FNG6_9BURK</name>
<keyword evidence="1" id="KW-0472">Membrane</keyword>
<keyword evidence="1" id="KW-1133">Transmembrane helix</keyword>
<keyword evidence="1" id="KW-0812">Transmembrane</keyword>
<accession>B1FNG6</accession>